<evidence type="ECO:0000313" key="3">
    <source>
        <dbReference type="EMBL" id="KAF2586348.1"/>
    </source>
</evidence>
<organism evidence="3">
    <name type="scientific">Brassica cretica</name>
    <name type="common">Mustard</name>
    <dbReference type="NCBI Taxonomy" id="69181"/>
    <lineage>
        <taxon>Eukaryota</taxon>
        <taxon>Viridiplantae</taxon>
        <taxon>Streptophyta</taxon>
        <taxon>Embryophyta</taxon>
        <taxon>Tracheophyta</taxon>
        <taxon>Spermatophyta</taxon>
        <taxon>Magnoliopsida</taxon>
        <taxon>eudicotyledons</taxon>
        <taxon>Gunneridae</taxon>
        <taxon>Pentapetalae</taxon>
        <taxon>rosids</taxon>
        <taxon>malvids</taxon>
        <taxon>Brassicales</taxon>
        <taxon>Brassicaceae</taxon>
        <taxon>Brassiceae</taxon>
        <taxon>Brassica</taxon>
    </lineage>
</organism>
<evidence type="ECO:0000256" key="1">
    <source>
        <dbReference type="SAM" id="MobiDB-lite"/>
    </source>
</evidence>
<keyword evidence="2" id="KW-0472">Membrane</keyword>
<comment type="caution">
    <text evidence="3">The sequence shown here is derived from an EMBL/GenBank/DDBJ whole genome shotgun (WGS) entry which is preliminary data.</text>
</comment>
<keyword evidence="2" id="KW-1133">Transmembrane helix</keyword>
<proteinExistence type="predicted"/>
<name>A0A8S9JXN4_BRACR</name>
<sequence>MEKMLCLIHAGRIVFSFAFIVSAWREYDDERTWLVFNLNGEEAAEEYIILGIVMKAKYIIGLGIMMKLYGGISFLSSTYPGALILLIYQAIVSPVLYDLYNRGYIQFRQSYQHFLQISHRSCEELGLSNARYRKFCDQISEYVNETLSADNGASVAMCHHESIDQELRSQKFCDLVNEDVSAIYKGLSRFVMNKKFRDLFCKIEEATIGEDRELSDDVAHRSSQRGDEHGNGGDDLDQRFRSVELQRGLELVRLWATVESFDGRSATAAR</sequence>
<feature type="transmembrane region" description="Helical" evidence="2">
    <location>
        <begin position="47"/>
        <end position="69"/>
    </location>
</feature>
<dbReference type="Pfam" id="PF05514">
    <property type="entry name" value="HR_lesion"/>
    <property type="match status" value="1"/>
</dbReference>
<feature type="region of interest" description="Disordered" evidence="1">
    <location>
        <begin position="214"/>
        <end position="237"/>
    </location>
</feature>
<accession>A0A8S9JXN4</accession>
<evidence type="ECO:0000256" key="2">
    <source>
        <dbReference type="SAM" id="Phobius"/>
    </source>
</evidence>
<dbReference type="AlphaFoldDB" id="A0A8S9JXN4"/>
<reference evidence="3" key="1">
    <citation type="submission" date="2019-12" db="EMBL/GenBank/DDBJ databases">
        <title>Genome sequencing and annotation of Brassica cretica.</title>
        <authorList>
            <person name="Studholme D.J."/>
            <person name="Sarris P.F."/>
        </authorList>
    </citation>
    <scope>NUCLEOTIDE SEQUENCE</scope>
    <source>
        <strain evidence="3">PFS-102/07</strain>
        <tissue evidence="3">Leaf</tissue>
    </source>
</reference>
<feature type="transmembrane region" description="Helical" evidence="2">
    <location>
        <begin position="81"/>
        <end position="100"/>
    </location>
</feature>
<dbReference type="InterPro" id="IPR008637">
    <property type="entry name" value="HR_lesion"/>
</dbReference>
<gene>
    <name evidence="3" type="ORF">F2Q70_00036663</name>
</gene>
<keyword evidence="2" id="KW-0812">Transmembrane</keyword>
<protein>
    <submittedName>
        <fullName evidence="3">Uncharacterized protein</fullName>
    </submittedName>
</protein>
<dbReference type="EMBL" id="QGKY02000246">
    <property type="protein sequence ID" value="KAF2586348.1"/>
    <property type="molecule type" value="Genomic_DNA"/>
</dbReference>